<dbReference type="Pfam" id="PF13180">
    <property type="entry name" value="PDZ_2"/>
    <property type="match status" value="1"/>
</dbReference>
<dbReference type="PANTHER" id="PTHR43343">
    <property type="entry name" value="PEPTIDASE S12"/>
    <property type="match status" value="1"/>
</dbReference>
<dbReference type="SMART" id="SM00228">
    <property type="entry name" value="PDZ"/>
    <property type="match status" value="1"/>
</dbReference>
<reference evidence="5" key="1">
    <citation type="submission" date="2017-09" db="EMBL/GenBank/DDBJ databases">
        <title>Depth-based differentiation of microbial function through sediment-hosted aquifers and enrichment of novel symbionts in the deep terrestrial subsurface.</title>
        <authorList>
            <person name="Probst A.J."/>
            <person name="Ladd B."/>
            <person name="Jarett J.K."/>
            <person name="Geller-Mcgrath D.E."/>
            <person name="Sieber C.M.K."/>
            <person name="Emerson J.B."/>
            <person name="Anantharaman K."/>
            <person name="Thomas B.C."/>
            <person name="Malmstrom R."/>
            <person name="Stieglmeier M."/>
            <person name="Klingl A."/>
            <person name="Woyke T."/>
            <person name="Ryan C.M."/>
            <person name="Banfield J.F."/>
        </authorList>
    </citation>
    <scope>NUCLEOTIDE SEQUENCE [LARGE SCALE GENOMIC DNA]</scope>
</reference>
<dbReference type="SUPFAM" id="SSF50156">
    <property type="entry name" value="PDZ domain-like"/>
    <property type="match status" value="1"/>
</dbReference>
<dbReference type="GO" id="GO:0006508">
    <property type="term" value="P:proteolysis"/>
    <property type="evidence" value="ECO:0007669"/>
    <property type="project" value="UniProtKB-KW"/>
</dbReference>
<dbReference type="InterPro" id="IPR051201">
    <property type="entry name" value="Chloro_Bact_Ser_Proteases"/>
</dbReference>
<evidence type="ECO:0000256" key="2">
    <source>
        <dbReference type="ARBA" id="ARBA00022801"/>
    </source>
</evidence>
<proteinExistence type="predicted"/>
<evidence type="ECO:0000256" key="1">
    <source>
        <dbReference type="ARBA" id="ARBA00022670"/>
    </source>
</evidence>
<keyword evidence="1" id="KW-0645">Protease</keyword>
<feature type="domain" description="PDZ" evidence="3">
    <location>
        <begin position="34"/>
        <end position="103"/>
    </location>
</feature>
<gene>
    <name evidence="4" type="ORF">COT61_02620</name>
</gene>
<dbReference type="InterPro" id="IPR001478">
    <property type="entry name" value="PDZ"/>
</dbReference>
<evidence type="ECO:0000313" key="4">
    <source>
        <dbReference type="EMBL" id="PIS16673.1"/>
    </source>
</evidence>
<organism evidence="4 5">
    <name type="scientific">Candidatus Portnoybacteria bacterium CG09_land_8_20_14_0_10_44_13</name>
    <dbReference type="NCBI Taxonomy" id="1974811"/>
    <lineage>
        <taxon>Bacteria</taxon>
        <taxon>Candidatus Portnoyibacteriota</taxon>
    </lineage>
</organism>
<accession>A0A2H0WVI3</accession>
<dbReference type="Proteomes" id="UP000229080">
    <property type="component" value="Unassembled WGS sequence"/>
</dbReference>
<dbReference type="CDD" id="cd06779">
    <property type="entry name" value="cpPDZ_Deg_HtrA-like"/>
    <property type="match status" value="1"/>
</dbReference>
<evidence type="ECO:0000313" key="5">
    <source>
        <dbReference type="Proteomes" id="UP000229080"/>
    </source>
</evidence>
<dbReference type="PANTHER" id="PTHR43343:SF3">
    <property type="entry name" value="PROTEASE DO-LIKE 8, CHLOROPLASTIC"/>
    <property type="match status" value="1"/>
</dbReference>
<keyword evidence="2" id="KW-0378">Hydrolase</keyword>
<name>A0A2H0WVI3_9BACT</name>
<dbReference type="GO" id="GO:0008233">
    <property type="term" value="F:peptidase activity"/>
    <property type="evidence" value="ECO:0007669"/>
    <property type="project" value="UniProtKB-KW"/>
</dbReference>
<evidence type="ECO:0000259" key="3">
    <source>
        <dbReference type="SMART" id="SM00228"/>
    </source>
</evidence>
<sequence length="116" mass="12949">MESVKTKGKIVQPYLGVRYMPVTEEIQKANNLPYGYGALVLRGERVTDFAVVPGSPADKAGIVENDIILEINGAKIDEKHQLSDQIAKFNVGDTISLKIWHKGEEKTIQVKLEERK</sequence>
<dbReference type="InterPro" id="IPR036034">
    <property type="entry name" value="PDZ_sf"/>
</dbReference>
<dbReference type="Gene3D" id="2.30.42.10">
    <property type="match status" value="1"/>
</dbReference>
<dbReference type="EMBL" id="PEZF01000091">
    <property type="protein sequence ID" value="PIS16673.1"/>
    <property type="molecule type" value="Genomic_DNA"/>
</dbReference>
<comment type="caution">
    <text evidence="4">The sequence shown here is derived from an EMBL/GenBank/DDBJ whole genome shotgun (WGS) entry which is preliminary data.</text>
</comment>
<protein>
    <recommendedName>
        <fullName evidence="3">PDZ domain-containing protein</fullName>
    </recommendedName>
</protein>
<dbReference type="AlphaFoldDB" id="A0A2H0WVI3"/>